<evidence type="ECO:0000256" key="1">
    <source>
        <dbReference type="SAM" id="MobiDB-lite"/>
    </source>
</evidence>
<protein>
    <submittedName>
        <fullName evidence="2">Uncharacterized protein</fullName>
    </submittedName>
</protein>
<dbReference type="Proteomes" id="UP000290560">
    <property type="component" value="Unassembled WGS sequence"/>
</dbReference>
<reference evidence="2" key="1">
    <citation type="journal article" date="2018" name="Data Brief">
        <title>Genome sequence data from 17 accessions of Ensete ventricosum, a staple food crop for millions in Ethiopia.</title>
        <authorList>
            <person name="Yemataw Z."/>
            <person name="Muzemil S."/>
            <person name="Ambachew D."/>
            <person name="Tripathi L."/>
            <person name="Tesfaye K."/>
            <person name="Chala A."/>
            <person name="Farbos A."/>
            <person name="O'Neill P."/>
            <person name="Moore K."/>
            <person name="Grant M."/>
            <person name="Studholme D.J."/>
        </authorList>
    </citation>
    <scope>NUCLEOTIDE SEQUENCE [LARGE SCALE GENOMIC DNA]</scope>
    <source>
        <tissue evidence="2">Leaf</tissue>
    </source>
</reference>
<dbReference type="AlphaFoldDB" id="A0A445M8W0"/>
<evidence type="ECO:0000313" key="2">
    <source>
        <dbReference type="EMBL" id="RZR70681.1"/>
    </source>
</evidence>
<sequence>MDHGDYIERKEHKKGFDEKPMQRLRRWRAVNNQTASHFNSYSSWSTQLLEKRVRERESDKGERRARYGARTGGSTERRNDDDNDLIPSADFGDLRGSEHIMLV</sequence>
<feature type="compositionally biased region" description="Basic and acidic residues" evidence="1">
    <location>
        <begin position="52"/>
        <end position="65"/>
    </location>
</feature>
<proteinExistence type="predicted"/>
<organism evidence="2">
    <name type="scientific">Ensete ventricosum</name>
    <name type="common">Abyssinian banana</name>
    <name type="synonym">Musa ensete</name>
    <dbReference type="NCBI Taxonomy" id="4639"/>
    <lineage>
        <taxon>Eukaryota</taxon>
        <taxon>Viridiplantae</taxon>
        <taxon>Streptophyta</taxon>
        <taxon>Embryophyta</taxon>
        <taxon>Tracheophyta</taxon>
        <taxon>Spermatophyta</taxon>
        <taxon>Magnoliopsida</taxon>
        <taxon>Liliopsida</taxon>
        <taxon>Zingiberales</taxon>
        <taxon>Musaceae</taxon>
        <taxon>Ensete</taxon>
    </lineage>
</organism>
<dbReference type="EMBL" id="KV875453">
    <property type="protein sequence ID" value="RZR70681.1"/>
    <property type="molecule type" value="Genomic_DNA"/>
</dbReference>
<name>A0A445M8W0_ENSVE</name>
<feature type="region of interest" description="Disordered" evidence="1">
    <location>
        <begin position="1"/>
        <end position="20"/>
    </location>
</feature>
<feature type="region of interest" description="Disordered" evidence="1">
    <location>
        <begin position="52"/>
        <end position="90"/>
    </location>
</feature>
<accession>A0A445M8W0</accession>
<gene>
    <name evidence="2" type="ORF">BHM03_00001063</name>
</gene>